<name>A0A914I0H7_GLORO</name>
<keyword evidence="1" id="KW-0732">Signal</keyword>
<organism evidence="2 3">
    <name type="scientific">Globodera rostochiensis</name>
    <name type="common">Golden nematode worm</name>
    <name type="synonym">Heterodera rostochiensis</name>
    <dbReference type="NCBI Taxonomy" id="31243"/>
    <lineage>
        <taxon>Eukaryota</taxon>
        <taxon>Metazoa</taxon>
        <taxon>Ecdysozoa</taxon>
        <taxon>Nematoda</taxon>
        <taxon>Chromadorea</taxon>
        <taxon>Rhabditida</taxon>
        <taxon>Tylenchina</taxon>
        <taxon>Tylenchomorpha</taxon>
        <taxon>Tylenchoidea</taxon>
        <taxon>Heteroderidae</taxon>
        <taxon>Heteroderinae</taxon>
        <taxon>Globodera</taxon>
    </lineage>
</organism>
<dbReference type="AlphaFoldDB" id="A0A914I0H7"/>
<proteinExistence type="predicted"/>
<evidence type="ECO:0000313" key="2">
    <source>
        <dbReference type="Proteomes" id="UP000887572"/>
    </source>
</evidence>
<keyword evidence="2" id="KW-1185">Reference proteome</keyword>
<reference evidence="3" key="1">
    <citation type="submission" date="2022-11" db="UniProtKB">
        <authorList>
            <consortium name="WormBaseParasite"/>
        </authorList>
    </citation>
    <scope>IDENTIFICATION</scope>
</reference>
<feature type="signal peptide" evidence="1">
    <location>
        <begin position="1"/>
        <end position="22"/>
    </location>
</feature>
<dbReference type="WBParaSite" id="Gr19_v10_g5737.t1">
    <property type="protein sequence ID" value="Gr19_v10_g5737.t1"/>
    <property type="gene ID" value="Gr19_v10_g5737"/>
</dbReference>
<evidence type="ECO:0000256" key="1">
    <source>
        <dbReference type="SAM" id="SignalP"/>
    </source>
</evidence>
<protein>
    <submittedName>
        <fullName evidence="3">Uncharacterized protein</fullName>
    </submittedName>
</protein>
<evidence type="ECO:0000313" key="3">
    <source>
        <dbReference type="WBParaSite" id="Gr19_v10_g5737.t1"/>
    </source>
</evidence>
<accession>A0A914I0H7</accession>
<dbReference type="Proteomes" id="UP000887572">
    <property type="component" value="Unplaced"/>
</dbReference>
<feature type="chain" id="PRO_5037180576" evidence="1">
    <location>
        <begin position="23"/>
        <end position="128"/>
    </location>
</feature>
<sequence length="128" mass="15027">MNSSKTIGLLLLFAAFVSFSESEALFGPPLYKSLYQFEDVDRQQPYLDDDKMDSFWALRPPSSHEPALFNTSPYKRNFYTHFWRNIVQRMPNYRAGNNRISSLVERPTQVDVDKRTPWIDRMNAIRTG</sequence>